<evidence type="ECO:0000313" key="2">
    <source>
        <dbReference type="Proteomes" id="UP000617681"/>
    </source>
</evidence>
<reference evidence="1" key="1">
    <citation type="submission" date="2021-02" db="EMBL/GenBank/DDBJ databases">
        <title>FDA dAtabase for Regulatory Grade micrObial Sequences (FDA-ARGOS): Supporting development and validation of Infectious Disease Dx tests.</title>
        <authorList>
            <person name="Sproer C."/>
            <person name="Gronow S."/>
            <person name="Severitt S."/>
            <person name="Schroder I."/>
            <person name="Tallon L."/>
            <person name="Sadzewicz L."/>
            <person name="Zhao X."/>
            <person name="Boylan J."/>
            <person name="Ott S."/>
            <person name="Bowen H."/>
            <person name="Vavikolanu K."/>
            <person name="Mehta A."/>
            <person name="Aluvathingal J."/>
            <person name="Nadendla S."/>
            <person name="Lowell S."/>
            <person name="Myers T."/>
            <person name="Yan Y."/>
            <person name="Sichtig H."/>
        </authorList>
    </citation>
    <scope>NUCLEOTIDE SEQUENCE</scope>
    <source>
        <strain evidence="1">FDAARGOS_1191</strain>
    </source>
</reference>
<protein>
    <submittedName>
        <fullName evidence="1">Uncharacterized protein</fullName>
    </submittedName>
</protein>
<proteinExistence type="predicted"/>
<dbReference type="AlphaFoldDB" id="A0AAX1LB41"/>
<gene>
    <name evidence="1" type="ORF">I6J21_03520</name>
</gene>
<sequence length="219" mass="24036">MGVVTQRGQFLRAIVVYTFLGRANMTLTPMAGYRILQTYARDPQPRHREEAKKTQGNCEKAARFFITRGIQIALEKYALPPSNDSKFSAAARRSLASLRQSLPRAYHVSIDALHFTAGPQIPYTEEEWCATRMDEHVFATTRATPEAQDASPTGSASLQVQTAGSTSAATLTHAQRTALCSTGFAHGSIRASGVNYSFIAAVRELIPNGPCELHTFRLF</sequence>
<organism evidence="1 2">
    <name type="scientific">Corynebacterium glucuronolyticum</name>
    <dbReference type="NCBI Taxonomy" id="39791"/>
    <lineage>
        <taxon>Bacteria</taxon>
        <taxon>Bacillati</taxon>
        <taxon>Actinomycetota</taxon>
        <taxon>Actinomycetes</taxon>
        <taxon>Mycobacteriales</taxon>
        <taxon>Corynebacteriaceae</taxon>
        <taxon>Corynebacterium</taxon>
    </lineage>
</organism>
<dbReference type="Proteomes" id="UP000617681">
    <property type="component" value="Chromosome"/>
</dbReference>
<dbReference type="EMBL" id="CP069534">
    <property type="protein sequence ID" value="QRP71232.1"/>
    <property type="molecule type" value="Genomic_DNA"/>
</dbReference>
<evidence type="ECO:0000313" key="1">
    <source>
        <dbReference type="EMBL" id="QRP71232.1"/>
    </source>
</evidence>
<accession>A0AAX1LB41</accession>
<name>A0AAX1LB41_9CORY</name>